<organism evidence="6 7">
    <name type="scientific">Pristionchus entomophagus</name>
    <dbReference type="NCBI Taxonomy" id="358040"/>
    <lineage>
        <taxon>Eukaryota</taxon>
        <taxon>Metazoa</taxon>
        <taxon>Ecdysozoa</taxon>
        <taxon>Nematoda</taxon>
        <taxon>Chromadorea</taxon>
        <taxon>Rhabditida</taxon>
        <taxon>Rhabditina</taxon>
        <taxon>Diplogasteromorpha</taxon>
        <taxon>Diplogasteroidea</taxon>
        <taxon>Neodiplogasteridae</taxon>
        <taxon>Pristionchus</taxon>
    </lineage>
</organism>
<dbReference type="AlphaFoldDB" id="A0AAV5TBK1"/>
<feature type="transmembrane region" description="Helical" evidence="5">
    <location>
        <begin position="15"/>
        <end position="48"/>
    </location>
</feature>
<dbReference type="InterPro" id="IPR047130">
    <property type="entry name" value="7TM_GPCR_Srsx_nematod"/>
</dbReference>
<dbReference type="InterPro" id="IPR019424">
    <property type="entry name" value="7TM_GPCR_Srsx"/>
</dbReference>
<dbReference type="PANTHER" id="PTHR23360:SF5">
    <property type="entry name" value="G-PROTEIN COUPLED RECEPTORS FAMILY 1 PROFILE DOMAIN-CONTAINING PROTEIN"/>
    <property type="match status" value="1"/>
</dbReference>
<dbReference type="GO" id="GO:0004930">
    <property type="term" value="F:G protein-coupled receptor activity"/>
    <property type="evidence" value="ECO:0007669"/>
    <property type="project" value="InterPro"/>
</dbReference>
<evidence type="ECO:0000256" key="4">
    <source>
        <dbReference type="ARBA" id="ARBA00023136"/>
    </source>
</evidence>
<comment type="caution">
    <text evidence="6">The sequence shown here is derived from an EMBL/GenBank/DDBJ whole genome shotgun (WGS) entry which is preliminary data.</text>
</comment>
<evidence type="ECO:0000313" key="6">
    <source>
        <dbReference type="EMBL" id="GMS92583.1"/>
    </source>
</evidence>
<dbReference type="Proteomes" id="UP001432027">
    <property type="component" value="Unassembled WGS sequence"/>
</dbReference>
<keyword evidence="2 5" id="KW-0812">Transmembrane</keyword>
<comment type="subcellular location">
    <subcellularLocation>
        <location evidence="1">Membrane</location>
    </subcellularLocation>
</comment>
<keyword evidence="7" id="KW-1185">Reference proteome</keyword>
<dbReference type="EMBL" id="BTSX01000004">
    <property type="protein sequence ID" value="GMS92583.1"/>
    <property type="molecule type" value="Genomic_DNA"/>
</dbReference>
<evidence type="ECO:0000256" key="2">
    <source>
        <dbReference type="ARBA" id="ARBA00022692"/>
    </source>
</evidence>
<sequence length="257" mass="29213">MHGIDRFHWNLTRTFFGICCLFAVLGIICNSLLFLTSCSIFVQLPLLFDVSLEMDIDDCIRAMFLPEMGIAIGCTGILCIGLDRMFAVLFTLRYRAMNNKCYYFISASVRLRSSCRSEHVTDAITMFSPVICEVMTAYPDDGQVWFTNGNVLVNMMSVIVYFTTWIGLRFQSGSSLCTNYKNMIFVSDSIMMKRVIKSLFIIAAVDLSGWFLTPGLIHIALKLQFTPHQLYAGIYFASIFINMSLALKLFIYFSTRS</sequence>
<dbReference type="PANTHER" id="PTHR23360">
    <property type="entry name" value="G-PROTEIN COUPLED RECEPTORS FAMILY 1 PROFILE DOMAIN-CONTAINING PROTEIN-RELATED"/>
    <property type="match status" value="1"/>
</dbReference>
<evidence type="ECO:0000256" key="5">
    <source>
        <dbReference type="SAM" id="Phobius"/>
    </source>
</evidence>
<keyword evidence="3 5" id="KW-1133">Transmembrane helix</keyword>
<evidence type="ECO:0000256" key="1">
    <source>
        <dbReference type="ARBA" id="ARBA00004370"/>
    </source>
</evidence>
<evidence type="ECO:0008006" key="8">
    <source>
        <dbReference type="Google" id="ProtNLM"/>
    </source>
</evidence>
<reference evidence="6" key="1">
    <citation type="submission" date="2023-10" db="EMBL/GenBank/DDBJ databases">
        <title>Genome assembly of Pristionchus species.</title>
        <authorList>
            <person name="Yoshida K."/>
            <person name="Sommer R.J."/>
        </authorList>
    </citation>
    <scope>NUCLEOTIDE SEQUENCE</scope>
    <source>
        <strain evidence="6">RS0144</strain>
    </source>
</reference>
<name>A0AAV5TBK1_9BILA</name>
<feature type="transmembrane region" description="Helical" evidence="5">
    <location>
        <begin position="199"/>
        <end position="221"/>
    </location>
</feature>
<feature type="transmembrane region" description="Helical" evidence="5">
    <location>
        <begin position="68"/>
        <end position="90"/>
    </location>
</feature>
<keyword evidence="4 5" id="KW-0472">Membrane</keyword>
<feature type="transmembrane region" description="Helical" evidence="5">
    <location>
        <begin position="233"/>
        <end position="253"/>
    </location>
</feature>
<dbReference type="InterPro" id="IPR000276">
    <property type="entry name" value="GPCR_Rhodpsn"/>
</dbReference>
<dbReference type="Pfam" id="PF10320">
    <property type="entry name" value="7TM_GPCR_Srsx"/>
    <property type="match status" value="1"/>
</dbReference>
<dbReference type="SMART" id="SM01381">
    <property type="entry name" value="7TM_GPCR_Srsx"/>
    <property type="match status" value="1"/>
</dbReference>
<proteinExistence type="predicted"/>
<gene>
    <name evidence="6" type="ORF">PENTCL1PPCAC_14758</name>
</gene>
<dbReference type="GO" id="GO:0016020">
    <property type="term" value="C:membrane"/>
    <property type="evidence" value="ECO:0007669"/>
    <property type="project" value="UniProtKB-SubCell"/>
</dbReference>
<evidence type="ECO:0000256" key="3">
    <source>
        <dbReference type="ARBA" id="ARBA00022989"/>
    </source>
</evidence>
<accession>A0AAV5TBK1</accession>
<protein>
    <recommendedName>
        <fullName evidence="8">G protein-coupled receptor</fullName>
    </recommendedName>
</protein>
<evidence type="ECO:0000313" key="7">
    <source>
        <dbReference type="Proteomes" id="UP001432027"/>
    </source>
</evidence>